<protein>
    <submittedName>
        <fullName evidence="2">Uncharacterized protein</fullName>
    </submittedName>
</protein>
<keyword evidence="3" id="KW-1185">Reference proteome</keyword>
<evidence type="ECO:0000256" key="1">
    <source>
        <dbReference type="SAM" id="MobiDB-lite"/>
    </source>
</evidence>
<dbReference type="RefSeq" id="XP_002504406.1">
    <property type="nucleotide sequence ID" value="XM_002504360.1"/>
</dbReference>
<dbReference type="STRING" id="296587.C1ECZ2"/>
<proteinExistence type="predicted"/>
<dbReference type="InParanoid" id="C1ECZ2"/>
<evidence type="ECO:0000313" key="2">
    <source>
        <dbReference type="EMBL" id="ACO65664.1"/>
    </source>
</evidence>
<organism evidence="2 3">
    <name type="scientific">Micromonas commoda (strain RCC299 / NOUM17 / CCMP2709)</name>
    <name type="common">Picoplanktonic green alga</name>
    <dbReference type="NCBI Taxonomy" id="296587"/>
    <lineage>
        <taxon>Eukaryota</taxon>
        <taxon>Viridiplantae</taxon>
        <taxon>Chlorophyta</taxon>
        <taxon>Mamiellophyceae</taxon>
        <taxon>Mamiellales</taxon>
        <taxon>Mamiellaceae</taxon>
        <taxon>Micromonas</taxon>
    </lineage>
</organism>
<name>C1ECZ2_MICCC</name>
<reference evidence="2 3" key="1">
    <citation type="journal article" date="2009" name="Science">
        <title>Green evolution and dynamic adaptations revealed by genomes of the marine picoeukaryotes Micromonas.</title>
        <authorList>
            <person name="Worden A.Z."/>
            <person name="Lee J.H."/>
            <person name="Mock T."/>
            <person name="Rouze P."/>
            <person name="Simmons M.P."/>
            <person name="Aerts A.L."/>
            <person name="Allen A.E."/>
            <person name="Cuvelier M.L."/>
            <person name="Derelle E."/>
            <person name="Everett M.V."/>
            <person name="Foulon E."/>
            <person name="Grimwood J."/>
            <person name="Gundlach H."/>
            <person name="Henrissat B."/>
            <person name="Napoli C."/>
            <person name="McDonald S.M."/>
            <person name="Parker M.S."/>
            <person name="Rombauts S."/>
            <person name="Salamov A."/>
            <person name="Von Dassow P."/>
            <person name="Badger J.H."/>
            <person name="Coutinho P.M."/>
            <person name="Demir E."/>
            <person name="Dubchak I."/>
            <person name="Gentemann C."/>
            <person name="Eikrem W."/>
            <person name="Gready J.E."/>
            <person name="John U."/>
            <person name="Lanier W."/>
            <person name="Lindquist E.A."/>
            <person name="Lucas S."/>
            <person name="Mayer K.F."/>
            <person name="Moreau H."/>
            <person name="Not F."/>
            <person name="Otillar R."/>
            <person name="Panaud O."/>
            <person name="Pangilinan J."/>
            <person name="Paulsen I."/>
            <person name="Piegu B."/>
            <person name="Poliakov A."/>
            <person name="Robbens S."/>
            <person name="Schmutz J."/>
            <person name="Toulza E."/>
            <person name="Wyss T."/>
            <person name="Zelensky A."/>
            <person name="Zhou K."/>
            <person name="Armbrust E.V."/>
            <person name="Bhattacharya D."/>
            <person name="Goodenough U.W."/>
            <person name="Van de Peer Y."/>
            <person name="Grigoriev I.V."/>
        </authorList>
    </citation>
    <scope>NUCLEOTIDE SEQUENCE [LARGE SCALE GENOMIC DNA]</scope>
    <source>
        <strain evidence="3">RCC299 / NOUM17</strain>
    </source>
</reference>
<dbReference type="EMBL" id="CP001329">
    <property type="protein sequence ID" value="ACO65664.1"/>
    <property type="molecule type" value="Genomic_DNA"/>
</dbReference>
<evidence type="ECO:0000313" key="3">
    <source>
        <dbReference type="Proteomes" id="UP000002009"/>
    </source>
</evidence>
<dbReference type="AlphaFoldDB" id="C1ECZ2"/>
<feature type="compositionally biased region" description="Basic and acidic residues" evidence="1">
    <location>
        <begin position="217"/>
        <end position="231"/>
    </location>
</feature>
<accession>C1ECZ2</accession>
<gene>
    <name evidence="2" type="ORF">MICPUN_108945</name>
</gene>
<dbReference type="GeneID" id="8246598"/>
<dbReference type="KEGG" id="mis:MICPUN_108945"/>
<dbReference type="Proteomes" id="UP000002009">
    <property type="component" value="Chromosome 9"/>
</dbReference>
<feature type="region of interest" description="Disordered" evidence="1">
    <location>
        <begin position="1"/>
        <end position="23"/>
    </location>
</feature>
<feature type="region of interest" description="Disordered" evidence="1">
    <location>
        <begin position="210"/>
        <end position="240"/>
    </location>
</feature>
<feature type="region of interest" description="Disordered" evidence="1">
    <location>
        <begin position="350"/>
        <end position="369"/>
    </location>
</feature>
<sequence length="412" mass="42658">MTRDWPFAKFKSSPGAKDNNDEGEDVTACTYLWRHVPDAARRLRATGARIAGVHLAGLDEGGLASASAGLGAHLVGAPWPGACDADGFCSIGAQYGGELGRWLYGGSNANGHDGSGHRVHEDAFAEEDSPEHFVYDAGEYKTCEAVIRAGARGQRERSIVSFPHGAHVRTLHASNLRSASSTGPNAENSLARAVAPLMCESASSTDPAEMAVSSFGKKSDRSSRLGTRKEGGVGGGGGIRSGDLLDSDDRICATEADALGIEPVISRCAGGDADATVACLDSLVYAACAAVERAPSAVVASETPPETAESGREPTVASGCYDDGAVRLVGSERHATLASVACDRVCRTRSADSPVAGSNPPGVAGGAPFRETRARRVEIEVRCEGEGRCKAGAVRWFAAGREADGRRAELTD</sequence>